<evidence type="ECO:0008006" key="3">
    <source>
        <dbReference type="Google" id="ProtNLM"/>
    </source>
</evidence>
<evidence type="ECO:0000313" key="1">
    <source>
        <dbReference type="EMBL" id="EDM86880.1"/>
    </source>
</evidence>
<accession>A5ZU53</accession>
<reference evidence="1 2" key="1">
    <citation type="submission" date="2007-03" db="EMBL/GenBank/DDBJ databases">
        <authorList>
            <person name="Fulton L."/>
            <person name="Clifton S."/>
            <person name="Fulton B."/>
            <person name="Xu J."/>
            <person name="Minx P."/>
            <person name="Pepin K.H."/>
            <person name="Johnson M."/>
            <person name="Thiruvilangam P."/>
            <person name="Bhonagiri V."/>
            <person name="Nash W.E."/>
            <person name="Mardis E.R."/>
            <person name="Wilson R.K."/>
        </authorList>
    </citation>
    <scope>NUCLEOTIDE SEQUENCE [LARGE SCALE GENOMIC DNA]</scope>
    <source>
        <strain evidence="1 2">ATCC 29174</strain>
    </source>
</reference>
<proteinExistence type="predicted"/>
<organism evidence="1 2">
    <name type="scientific">Blautia obeum ATCC 29174</name>
    <dbReference type="NCBI Taxonomy" id="411459"/>
    <lineage>
        <taxon>Bacteria</taxon>
        <taxon>Bacillati</taxon>
        <taxon>Bacillota</taxon>
        <taxon>Clostridia</taxon>
        <taxon>Lachnospirales</taxon>
        <taxon>Lachnospiraceae</taxon>
        <taxon>Blautia</taxon>
    </lineage>
</organism>
<reference evidence="1 2" key="2">
    <citation type="submission" date="2007-04" db="EMBL/GenBank/DDBJ databases">
        <title>Draft genome sequence of Ruminococcus obeum (ATCC 29174).</title>
        <authorList>
            <person name="Sudarsanam P."/>
            <person name="Ley R."/>
            <person name="Guruge J."/>
            <person name="Turnbaugh P.J."/>
            <person name="Mahowald M."/>
            <person name="Liep D."/>
            <person name="Gordon J."/>
        </authorList>
    </citation>
    <scope>NUCLEOTIDE SEQUENCE [LARGE SCALE GENOMIC DNA]</scope>
    <source>
        <strain evidence="1 2">ATCC 29174</strain>
    </source>
</reference>
<dbReference type="HOGENOM" id="CLU_2535889_0_0_9"/>
<protein>
    <recommendedName>
        <fullName evidence="3">Kinase</fullName>
    </recommendedName>
</protein>
<dbReference type="eggNOG" id="ENOG5033Z9H">
    <property type="taxonomic scope" value="Bacteria"/>
</dbReference>
<gene>
    <name evidence="1" type="ORF">RUMOBE_02536</name>
</gene>
<dbReference type="EMBL" id="AAVO02000011">
    <property type="protein sequence ID" value="EDM86880.1"/>
    <property type="molecule type" value="Genomic_DNA"/>
</dbReference>
<comment type="caution">
    <text evidence="1">The sequence shown here is derived from an EMBL/GenBank/DDBJ whole genome shotgun (WGS) entry which is preliminary data.</text>
</comment>
<dbReference type="AlphaFoldDB" id="A5ZU53"/>
<sequence>MIRTGETDMKLQMVQNALKQKNIKYEYTEEDDCGSLDFMFRGLRFHVWEYHDEVWGAETNIYEAGRSQDIEGDYEKEIAAEILSWPDMINN</sequence>
<name>A5ZU53_9FIRM</name>
<evidence type="ECO:0000313" key="2">
    <source>
        <dbReference type="Proteomes" id="UP000006002"/>
    </source>
</evidence>
<dbReference type="Proteomes" id="UP000006002">
    <property type="component" value="Unassembled WGS sequence"/>
</dbReference>